<name>A0A7J7GNS5_CAMSI</name>
<reference evidence="3" key="1">
    <citation type="journal article" date="2020" name="Nat. Commun.">
        <title>Genome assembly of wild tea tree DASZ reveals pedigree and selection history of tea varieties.</title>
        <authorList>
            <person name="Zhang W."/>
            <person name="Zhang Y."/>
            <person name="Qiu H."/>
            <person name="Guo Y."/>
            <person name="Wan H."/>
            <person name="Zhang X."/>
            <person name="Scossa F."/>
            <person name="Alseekh S."/>
            <person name="Zhang Q."/>
            <person name="Wang P."/>
            <person name="Xu L."/>
            <person name="Schmidt M.H."/>
            <person name="Jia X."/>
            <person name="Li D."/>
            <person name="Zhu A."/>
            <person name="Guo F."/>
            <person name="Chen W."/>
            <person name="Ni D."/>
            <person name="Usadel B."/>
            <person name="Fernie A.R."/>
            <person name="Wen W."/>
        </authorList>
    </citation>
    <scope>NUCLEOTIDE SEQUENCE [LARGE SCALE GENOMIC DNA]</scope>
    <source>
        <strain evidence="3">cv. G240</strain>
    </source>
</reference>
<dbReference type="Pfam" id="PF04720">
    <property type="entry name" value="PDDEXK_6"/>
    <property type="match status" value="1"/>
</dbReference>
<gene>
    <name evidence="2" type="ORF">HYC85_020085</name>
</gene>
<evidence type="ECO:0000313" key="2">
    <source>
        <dbReference type="EMBL" id="KAF5942443.1"/>
    </source>
</evidence>
<proteinExistence type="predicted"/>
<dbReference type="NCBIfam" id="TIGR01615">
    <property type="entry name" value="A_thal_3542"/>
    <property type="match status" value="1"/>
</dbReference>
<dbReference type="EMBL" id="JACBKZ010000009">
    <property type="protein sequence ID" value="KAF5942443.1"/>
    <property type="molecule type" value="Genomic_DNA"/>
</dbReference>
<sequence>MGSSGEEEEEQLIQMVRDFIELGGGSTKPTSPSSSQSPKFHHKSTFSTLQDILTRVTDAETEILEKILIYLKDMEVVEQTHNLKKLIVKRLRRDGFEASICRTSWVATFGRPSGDYEYIDVMMKDNNGGTGTIERVRLIVDMDFRSQFELARPTSTYSELSTSLPSIFVGSEEKLMKIIPLLCSAAEQSLRESRLHIPPWRKASYMQSKWLSENCQKISLFPE</sequence>
<dbReference type="PANTHER" id="PTHR31579:SF34">
    <property type="entry name" value="T14N5.3 PROTEIN"/>
    <property type="match status" value="1"/>
</dbReference>
<comment type="caution">
    <text evidence="2">The sequence shown here is derived from an EMBL/GenBank/DDBJ whole genome shotgun (WGS) entry which is preliminary data.</text>
</comment>
<feature type="region of interest" description="Disordered" evidence="1">
    <location>
        <begin position="23"/>
        <end position="42"/>
    </location>
</feature>
<accession>A0A7J7GNS5</accession>
<evidence type="ECO:0000256" key="1">
    <source>
        <dbReference type="SAM" id="MobiDB-lite"/>
    </source>
</evidence>
<dbReference type="PANTHER" id="PTHR31579">
    <property type="entry name" value="OS03G0796600 PROTEIN"/>
    <property type="match status" value="1"/>
</dbReference>
<reference evidence="2 3" key="2">
    <citation type="submission" date="2020-07" db="EMBL/GenBank/DDBJ databases">
        <title>Genome assembly of wild tea tree DASZ reveals pedigree and selection history of tea varieties.</title>
        <authorList>
            <person name="Zhang W."/>
        </authorList>
    </citation>
    <scope>NUCLEOTIDE SEQUENCE [LARGE SCALE GENOMIC DNA]</scope>
    <source>
        <strain evidence="3">cv. G240</strain>
        <tissue evidence="2">Leaf</tissue>
    </source>
</reference>
<organism evidence="2 3">
    <name type="scientific">Camellia sinensis</name>
    <name type="common">Tea plant</name>
    <name type="synonym">Thea sinensis</name>
    <dbReference type="NCBI Taxonomy" id="4442"/>
    <lineage>
        <taxon>Eukaryota</taxon>
        <taxon>Viridiplantae</taxon>
        <taxon>Streptophyta</taxon>
        <taxon>Embryophyta</taxon>
        <taxon>Tracheophyta</taxon>
        <taxon>Spermatophyta</taxon>
        <taxon>Magnoliopsida</taxon>
        <taxon>eudicotyledons</taxon>
        <taxon>Gunneridae</taxon>
        <taxon>Pentapetalae</taxon>
        <taxon>asterids</taxon>
        <taxon>Ericales</taxon>
        <taxon>Theaceae</taxon>
        <taxon>Camellia</taxon>
    </lineage>
</organism>
<feature type="compositionally biased region" description="Low complexity" evidence="1">
    <location>
        <begin position="27"/>
        <end position="38"/>
    </location>
</feature>
<evidence type="ECO:0000313" key="3">
    <source>
        <dbReference type="Proteomes" id="UP000593564"/>
    </source>
</evidence>
<dbReference type="AlphaFoldDB" id="A0A7J7GNS5"/>
<protein>
    <submittedName>
        <fullName evidence="2">Uncharacterized protein</fullName>
    </submittedName>
</protein>
<dbReference type="Proteomes" id="UP000593564">
    <property type="component" value="Unassembled WGS sequence"/>
</dbReference>
<dbReference type="InterPro" id="IPR006502">
    <property type="entry name" value="PDDEXK-like"/>
</dbReference>
<keyword evidence="3" id="KW-1185">Reference proteome</keyword>